<dbReference type="Pfam" id="PF00616">
    <property type="entry name" value="RasGAP"/>
    <property type="match status" value="1"/>
</dbReference>
<dbReference type="PANTHER" id="PTHR14149">
    <property type="entry name" value="RAS GTPASE-ACTIVATING PROTEIN WITH IQ MOTIF"/>
    <property type="match status" value="1"/>
</dbReference>
<dbReference type="EMBL" id="JAKMXF010000111">
    <property type="protein sequence ID" value="KAI6657312.1"/>
    <property type="molecule type" value="Genomic_DNA"/>
</dbReference>
<organism evidence="2 3">
    <name type="scientific">Oopsacas minuta</name>
    <dbReference type="NCBI Taxonomy" id="111878"/>
    <lineage>
        <taxon>Eukaryota</taxon>
        <taxon>Metazoa</taxon>
        <taxon>Porifera</taxon>
        <taxon>Hexactinellida</taxon>
        <taxon>Hexasterophora</taxon>
        <taxon>Lyssacinosida</taxon>
        <taxon>Leucopsacidae</taxon>
        <taxon>Oopsacas</taxon>
    </lineage>
</organism>
<protein>
    <recommendedName>
        <fullName evidence="1">Ras-GAP domain-containing protein</fullName>
    </recommendedName>
</protein>
<dbReference type="PROSITE" id="PS50018">
    <property type="entry name" value="RAS_GTPASE_ACTIV_2"/>
    <property type="match status" value="1"/>
</dbReference>
<gene>
    <name evidence="2" type="ORF">LOD99_60</name>
</gene>
<dbReference type="Gene3D" id="1.10.506.10">
    <property type="entry name" value="GTPase Activation - p120gap, domain 1"/>
    <property type="match status" value="1"/>
</dbReference>
<reference evidence="2 3" key="1">
    <citation type="journal article" date="2023" name="BMC Biol.">
        <title>The compact genome of the sponge Oopsacas minuta (Hexactinellida) is lacking key metazoan core genes.</title>
        <authorList>
            <person name="Santini S."/>
            <person name="Schenkelaars Q."/>
            <person name="Jourda C."/>
            <person name="Duchesne M."/>
            <person name="Belahbib H."/>
            <person name="Rocher C."/>
            <person name="Selva M."/>
            <person name="Riesgo A."/>
            <person name="Vervoort M."/>
            <person name="Leys S.P."/>
            <person name="Kodjabachian L."/>
            <person name="Le Bivic A."/>
            <person name="Borchiellini C."/>
            <person name="Claverie J.M."/>
            <person name="Renard E."/>
        </authorList>
    </citation>
    <scope>NUCLEOTIDE SEQUENCE [LARGE SCALE GENOMIC DNA]</scope>
    <source>
        <strain evidence="2">SPO-2</strain>
    </source>
</reference>
<sequence length="762" mass="88193">MGTGNGVIRRFAVPTSPTYRGPTVFMYPHLINKIASYTSMNTEMFSATEDVAPEEYNEDIARYYEIISELQKVKHEVSDKSKRNHYLNKWVQELDNKIGLLVNHRISLEELTNICTKQKEMPESVRADQRHQLYSNLFYLLQTSPSYVATLTRAASLEEIDALLETVMFSLYGNQYEEREEHLLLAMFHLALTREIQNAQDLGTLMRNNSAMTRMMTTYTRRPPGKNYVKTFFAEQLEELATLEDSLEINSIKVLEELRHKRGEKQVRRGTQAEADADTEVQKIVQQRMKTLENHITRFLSTMYSSINRVPYGIRFLCKAIKNLVGERFPSITSDTTTIMVGGFFYLRFINPIITAPHAPSINILSKTPTINGRRALTLLAKTLQTISNLATTREAYMKSLEPFLFAKHDAIKEFIRNLCQVPDFHQQLEMEAFLALSKRQINLELRWKEISNIHQLLLTYHEKLVGEDPDKLSIILDELKARINPQDFIVNSETLIQLPLESYWPDSPENSIFSLDNAENAYKFSILLLSKIFKAVPHCLQEKDLESALMKARRSENDEVAALTEIAIKKIRPLFENEENSEEFRRKMFTDVKADIPTIEQLIEQNSEELIDLKYIYDDLISVEHSLTEKFDAYEQYLVQVRKAATPNTSLENSQSHMSSTKVHKFPFSQLYRDGVILDVSEVPEKRRNNLYFLLSVEDAGVFKIAVHYEGRDNEIASHSFGLEELLEHQYLQNPILSDLEFVNLNAKNLLLLIYRTFSMK</sequence>
<name>A0AAV7K8B4_9METZ</name>
<dbReference type="AlphaFoldDB" id="A0AAV7K8B4"/>
<dbReference type="Pfam" id="PF03836">
    <property type="entry name" value="RasGAP_C"/>
    <property type="match status" value="1"/>
</dbReference>
<dbReference type="GO" id="GO:0005096">
    <property type="term" value="F:GTPase activator activity"/>
    <property type="evidence" value="ECO:0007669"/>
    <property type="project" value="TreeGrafter"/>
</dbReference>
<feature type="domain" description="Ras-GAP" evidence="1">
    <location>
        <begin position="179"/>
        <end position="389"/>
    </location>
</feature>
<dbReference type="SMART" id="SM00323">
    <property type="entry name" value="RasGAP"/>
    <property type="match status" value="1"/>
</dbReference>
<dbReference type="Proteomes" id="UP001165289">
    <property type="component" value="Unassembled WGS sequence"/>
</dbReference>
<keyword evidence="3" id="KW-1185">Reference proteome</keyword>
<comment type="caution">
    <text evidence="2">The sequence shown here is derived from an EMBL/GenBank/DDBJ whole genome shotgun (WGS) entry which is preliminary data.</text>
</comment>
<evidence type="ECO:0000313" key="2">
    <source>
        <dbReference type="EMBL" id="KAI6657312.1"/>
    </source>
</evidence>
<dbReference type="SUPFAM" id="SSF143885">
    <property type="entry name" value="RGC domain-like"/>
    <property type="match status" value="1"/>
</dbReference>
<dbReference type="GO" id="GO:0005938">
    <property type="term" value="C:cell cortex"/>
    <property type="evidence" value="ECO:0007669"/>
    <property type="project" value="TreeGrafter"/>
</dbReference>
<evidence type="ECO:0000259" key="1">
    <source>
        <dbReference type="PROSITE" id="PS50018"/>
    </source>
</evidence>
<dbReference type="PANTHER" id="PTHR14149:SF17">
    <property type="entry name" value="GTPASE-ACTIVATING PROTEIN"/>
    <property type="match status" value="1"/>
</dbReference>
<dbReference type="InterPro" id="IPR000593">
    <property type="entry name" value="RasGAP_C"/>
</dbReference>
<proteinExistence type="predicted"/>
<dbReference type="SUPFAM" id="SSF48350">
    <property type="entry name" value="GTPase activation domain, GAP"/>
    <property type="match status" value="1"/>
</dbReference>
<dbReference type="InterPro" id="IPR001936">
    <property type="entry name" value="RasGAP_dom"/>
</dbReference>
<dbReference type="InterPro" id="IPR008936">
    <property type="entry name" value="Rho_GTPase_activation_prot"/>
</dbReference>
<evidence type="ECO:0000313" key="3">
    <source>
        <dbReference type="Proteomes" id="UP001165289"/>
    </source>
</evidence>
<accession>A0AAV7K8B4</accession>
<dbReference type="GO" id="GO:0046580">
    <property type="term" value="P:negative regulation of Ras protein signal transduction"/>
    <property type="evidence" value="ECO:0007669"/>
    <property type="project" value="TreeGrafter"/>
</dbReference>